<reference evidence="2 3" key="1">
    <citation type="journal article" date="2019" name="Environ. Microbiol.">
        <title>Species interactions and distinct microbial communities in high Arctic permafrost affected cryosols are associated with the CH4 and CO2 gas fluxes.</title>
        <authorList>
            <person name="Altshuler I."/>
            <person name="Hamel J."/>
            <person name="Turney S."/>
            <person name="Magnuson E."/>
            <person name="Levesque R."/>
            <person name="Greer C."/>
            <person name="Whyte L.G."/>
        </authorList>
    </citation>
    <scope>NUCLEOTIDE SEQUENCE [LARGE SCALE GENOMIC DNA]</scope>
    <source>
        <strain evidence="2 3">E6.1</strain>
    </source>
</reference>
<keyword evidence="3" id="KW-1185">Reference proteome</keyword>
<feature type="compositionally biased region" description="Low complexity" evidence="1">
    <location>
        <begin position="68"/>
        <end position="77"/>
    </location>
</feature>
<dbReference type="AlphaFoldDB" id="A0A502G198"/>
<accession>A0A502G198</accession>
<evidence type="ECO:0000313" key="3">
    <source>
        <dbReference type="Proteomes" id="UP000319931"/>
    </source>
</evidence>
<dbReference type="EMBL" id="RCZC01000002">
    <property type="protein sequence ID" value="TPG55310.1"/>
    <property type="molecule type" value="Genomic_DNA"/>
</dbReference>
<dbReference type="Proteomes" id="UP000319931">
    <property type="component" value="Unassembled WGS sequence"/>
</dbReference>
<protein>
    <submittedName>
        <fullName evidence="2">Uncharacterized protein</fullName>
    </submittedName>
</protein>
<proteinExistence type="predicted"/>
<feature type="region of interest" description="Disordered" evidence="1">
    <location>
        <begin position="44"/>
        <end position="77"/>
    </location>
</feature>
<name>A0A502G198_9SPHN</name>
<comment type="caution">
    <text evidence="2">The sequence shown here is derived from an EMBL/GenBank/DDBJ whole genome shotgun (WGS) entry which is preliminary data.</text>
</comment>
<gene>
    <name evidence="2" type="ORF">EAH76_07920</name>
</gene>
<evidence type="ECO:0000256" key="1">
    <source>
        <dbReference type="SAM" id="MobiDB-lite"/>
    </source>
</evidence>
<organism evidence="2 3">
    <name type="scientific">Sphingomonas glacialis</name>
    <dbReference type="NCBI Taxonomy" id="658225"/>
    <lineage>
        <taxon>Bacteria</taxon>
        <taxon>Pseudomonadati</taxon>
        <taxon>Pseudomonadota</taxon>
        <taxon>Alphaproteobacteria</taxon>
        <taxon>Sphingomonadales</taxon>
        <taxon>Sphingomonadaceae</taxon>
        <taxon>Sphingomonas</taxon>
    </lineage>
</organism>
<evidence type="ECO:0000313" key="2">
    <source>
        <dbReference type="EMBL" id="TPG55310.1"/>
    </source>
</evidence>
<sequence>MVTAWRPLCPAPATFCASSRSTPPASRERRAWVSNGCTLAGIPDSPAQMARARIQPRSAPRVAPASTAGHRAAGSPAASAACIAATNILGV</sequence>